<dbReference type="GO" id="GO:0005886">
    <property type="term" value="C:plasma membrane"/>
    <property type="evidence" value="ECO:0007669"/>
    <property type="project" value="UniProtKB-SubCell"/>
</dbReference>
<evidence type="ECO:0000256" key="1">
    <source>
        <dbReference type="ARBA" id="ARBA00003145"/>
    </source>
</evidence>
<gene>
    <name evidence="13" type="ORF">SAMN04489759_10452</name>
</gene>
<evidence type="ECO:0000256" key="4">
    <source>
        <dbReference type="ARBA" id="ARBA00018392"/>
    </source>
</evidence>
<dbReference type="PANTHER" id="PTHR21248">
    <property type="entry name" value="CARDIOLIPIN SYNTHASE"/>
    <property type="match status" value="1"/>
</dbReference>
<evidence type="ECO:0000256" key="7">
    <source>
        <dbReference type="ARBA" id="ARBA00022692"/>
    </source>
</evidence>
<evidence type="ECO:0000256" key="5">
    <source>
        <dbReference type="ARBA" id="ARBA00022475"/>
    </source>
</evidence>
<evidence type="ECO:0000256" key="8">
    <source>
        <dbReference type="ARBA" id="ARBA00022989"/>
    </source>
</evidence>
<dbReference type="Gene3D" id="3.30.870.10">
    <property type="entry name" value="Endonuclease Chain A"/>
    <property type="match status" value="2"/>
</dbReference>
<keyword evidence="8 11" id="KW-1133">Transmembrane helix</keyword>
<keyword evidence="14" id="KW-1185">Reference proteome</keyword>
<dbReference type="OrthoDB" id="9762009at2"/>
<feature type="domain" description="PLD phosphodiesterase" evidence="12">
    <location>
        <begin position="374"/>
        <end position="400"/>
    </location>
</feature>
<organism evidence="13 14">
    <name type="scientific">Sulfitobacter delicatus</name>
    <dbReference type="NCBI Taxonomy" id="218672"/>
    <lineage>
        <taxon>Bacteria</taxon>
        <taxon>Pseudomonadati</taxon>
        <taxon>Pseudomonadota</taxon>
        <taxon>Alphaproteobacteria</taxon>
        <taxon>Rhodobacterales</taxon>
        <taxon>Roseobacteraceae</taxon>
        <taxon>Sulfitobacter</taxon>
    </lineage>
</organism>
<dbReference type="PROSITE" id="PS50035">
    <property type="entry name" value="PLD"/>
    <property type="match status" value="2"/>
</dbReference>
<dbReference type="Proteomes" id="UP000199399">
    <property type="component" value="Unassembled WGS sequence"/>
</dbReference>
<proteinExistence type="predicted"/>
<dbReference type="GO" id="GO:0005576">
    <property type="term" value="C:extracellular region"/>
    <property type="evidence" value="ECO:0007669"/>
    <property type="project" value="UniProtKB-SubCell"/>
</dbReference>
<evidence type="ECO:0000313" key="13">
    <source>
        <dbReference type="EMBL" id="SDF97250.1"/>
    </source>
</evidence>
<evidence type="ECO:0000259" key="12">
    <source>
        <dbReference type="PROSITE" id="PS50035"/>
    </source>
</evidence>
<dbReference type="PANTHER" id="PTHR21248:SF22">
    <property type="entry name" value="PHOSPHOLIPASE D"/>
    <property type="match status" value="1"/>
</dbReference>
<evidence type="ECO:0000256" key="2">
    <source>
        <dbReference type="ARBA" id="ARBA00004613"/>
    </source>
</evidence>
<keyword evidence="5" id="KW-1003">Cell membrane</keyword>
<evidence type="ECO:0000256" key="3">
    <source>
        <dbReference type="ARBA" id="ARBA00004651"/>
    </source>
</evidence>
<evidence type="ECO:0000256" key="11">
    <source>
        <dbReference type="SAM" id="Phobius"/>
    </source>
</evidence>
<feature type="transmembrane region" description="Helical" evidence="11">
    <location>
        <begin position="6"/>
        <end position="25"/>
    </location>
</feature>
<dbReference type="Pfam" id="PF13091">
    <property type="entry name" value="PLDc_2"/>
    <property type="match status" value="2"/>
</dbReference>
<evidence type="ECO:0000256" key="9">
    <source>
        <dbReference type="ARBA" id="ARBA00023136"/>
    </source>
</evidence>
<keyword evidence="7 11" id="KW-0812">Transmembrane</keyword>
<dbReference type="EMBL" id="FNBP01000004">
    <property type="protein sequence ID" value="SDF97250.1"/>
    <property type="molecule type" value="Genomic_DNA"/>
</dbReference>
<dbReference type="STRING" id="218672.SAMN04489759_10452"/>
<dbReference type="GO" id="GO:0030572">
    <property type="term" value="F:phosphatidyltransferase activity"/>
    <property type="evidence" value="ECO:0007669"/>
    <property type="project" value="UniProtKB-ARBA"/>
</dbReference>
<dbReference type="AlphaFoldDB" id="A0A1G7QI03"/>
<name>A0A1G7QI03_9RHOB</name>
<keyword evidence="6" id="KW-0964">Secreted</keyword>
<sequence>MSWITTHLEIVIIVVLTLLAAIVILQQRRTPQSTAAWLLFIIVLPWVAVPLFLGLGFRKHASRYAPVHFLKGDTGGPPPRPVHTLDVTLQHFGLPAAAPGQDLRLLGDPVAAHEAVMALIAGAEKTIDALFYIVGNDDTGRAFVDGLTERAKAGVKVRLLMDRLGTFRGPPAALRRLRAAGGEVRFYSPLLQIPGSGHLNLRNHRKMIIADDARVFSGGMNIGAHYLGAVAREDGWADLAYLLEGRAVQSFGDVFRSDWEVASGERLDPAPSVPAHTGGNATVQLVPSGPDISEDPLHDGLIRAVHLAESRIWLVTPYFVPTEALGAALTTAARRGVDVRVLVPERSNQRLADFARGAYLRDLHEAGGHILYYQPGMIHAKAGIIDDIGLVGTANFDVRSMLLNFEITLFVYDAGTVAKLHDWFEHLSEHCAMEKPPTGMFRKVAEGLFRLGAPVL</sequence>
<dbReference type="Pfam" id="PF13396">
    <property type="entry name" value="PLDc_N"/>
    <property type="match status" value="1"/>
</dbReference>
<feature type="transmembrane region" description="Helical" evidence="11">
    <location>
        <begin position="37"/>
        <end position="57"/>
    </location>
</feature>
<evidence type="ECO:0000313" key="14">
    <source>
        <dbReference type="Proteomes" id="UP000199399"/>
    </source>
</evidence>
<comment type="subcellular location">
    <subcellularLocation>
        <location evidence="3">Cell membrane</location>
        <topology evidence="3">Multi-pass membrane protein</topology>
    </subcellularLocation>
    <subcellularLocation>
        <location evidence="2">Secreted</location>
    </subcellularLocation>
</comment>
<dbReference type="RefSeq" id="WP_093741330.1">
    <property type="nucleotide sequence ID" value="NZ_FNBP01000004.1"/>
</dbReference>
<evidence type="ECO:0000256" key="10">
    <source>
        <dbReference type="ARBA" id="ARBA00029594"/>
    </source>
</evidence>
<dbReference type="InterPro" id="IPR025202">
    <property type="entry name" value="PLD-like_dom"/>
</dbReference>
<dbReference type="InterPro" id="IPR001736">
    <property type="entry name" value="PLipase_D/transphosphatidylase"/>
</dbReference>
<dbReference type="SMART" id="SM00155">
    <property type="entry name" value="PLDc"/>
    <property type="match status" value="2"/>
</dbReference>
<evidence type="ECO:0000256" key="6">
    <source>
        <dbReference type="ARBA" id="ARBA00022525"/>
    </source>
</evidence>
<protein>
    <recommendedName>
        <fullName evidence="4">Phospholipase D</fullName>
    </recommendedName>
    <alternativeName>
        <fullName evidence="10">Choline phosphatase</fullName>
    </alternativeName>
</protein>
<dbReference type="SUPFAM" id="SSF56024">
    <property type="entry name" value="Phospholipase D/nuclease"/>
    <property type="match status" value="2"/>
</dbReference>
<reference evidence="14" key="1">
    <citation type="submission" date="2016-10" db="EMBL/GenBank/DDBJ databases">
        <authorList>
            <person name="Varghese N."/>
            <person name="Submissions S."/>
        </authorList>
    </citation>
    <scope>NUCLEOTIDE SEQUENCE [LARGE SCALE GENOMIC DNA]</scope>
    <source>
        <strain evidence="14">DSM 16477</strain>
    </source>
</reference>
<dbReference type="InterPro" id="IPR027379">
    <property type="entry name" value="CLS_N"/>
</dbReference>
<accession>A0A1G7QI03</accession>
<feature type="domain" description="PLD phosphodiesterase" evidence="12">
    <location>
        <begin position="199"/>
        <end position="226"/>
    </location>
</feature>
<dbReference type="GO" id="GO:0032049">
    <property type="term" value="P:cardiolipin biosynthetic process"/>
    <property type="evidence" value="ECO:0007669"/>
    <property type="project" value="UniProtKB-ARBA"/>
</dbReference>
<comment type="function">
    <text evidence="1">Could be a virulence factor.</text>
</comment>
<keyword evidence="9 11" id="KW-0472">Membrane</keyword>